<proteinExistence type="predicted"/>
<keyword evidence="2" id="KW-1185">Reference proteome</keyword>
<reference evidence="1 2" key="1">
    <citation type="submission" date="2019-01" db="EMBL/GenBank/DDBJ databases">
        <title>Vagococcus silagei sp. nov. isolated from brewer's grain.</title>
        <authorList>
            <person name="Guu J.-R."/>
        </authorList>
    </citation>
    <scope>NUCLEOTIDE SEQUENCE [LARGE SCALE GENOMIC DNA]</scope>
    <source>
        <strain evidence="1 2">2B-2</strain>
    </source>
</reference>
<accession>A0A4S3B367</accession>
<evidence type="ECO:0000313" key="1">
    <source>
        <dbReference type="EMBL" id="THB61584.1"/>
    </source>
</evidence>
<dbReference type="AlphaFoldDB" id="A0A4S3B367"/>
<dbReference type="EMBL" id="SDGV01000010">
    <property type="protein sequence ID" value="THB61584.1"/>
    <property type="molecule type" value="Genomic_DNA"/>
</dbReference>
<name>A0A4S3B367_9ENTE</name>
<sequence>MAKPIISEVFKFGNKQYEGDVDFSKKTSNVTVYKDFAYYLAEVVFHTEDKKVNNGVIHHIYMIHKHEPFTITQDDIQVYGNDKILEDKELVYEIKNITISTINDN</sequence>
<evidence type="ECO:0000313" key="2">
    <source>
        <dbReference type="Proteomes" id="UP000310506"/>
    </source>
</evidence>
<protein>
    <submittedName>
        <fullName evidence="1">Uncharacterized protein</fullName>
    </submittedName>
</protein>
<dbReference type="Proteomes" id="UP000310506">
    <property type="component" value="Unassembled WGS sequence"/>
</dbReference>
<dbReference type="RefSeq" id="WP_136136357.1">
    <property type="nucleotide sequence ID" value="NZ_SDGV01000010.1"/>
</dbReference>
<organism evidence="1 2">
    <name type="scientific">Vagococcus silagei</name>
    <dbReference type="NCBI Taxonomy" id="2508885"/>
    <lineage>
        <taxon>Bacteria</taxon>
        <taxon>Bacillati</taxon>
        <taxon>Bacillota</taxon>
        <taxon>Bacilli</taxon>
        <taxon>Lactobacillales</taxon>
        <taxon>Enterococcaceae</taxon>
        <taxon>Vagococcus</taxon>
    </lineage>
</organism>
<comment type="caution">
    <text evidence="1">The sequence shown here is derived from an EMBL/GenBank/DDBJ whole genome shotgun (WGS) entry which is preliminary data.</text>
</comment>
<gene>
    <name evidence="1" type="ORF">ESZ54_03785</name>
</gene>